<name>A0ABQ0LCM8_MYCCL</name>
<organism evidence="3 4">
    <name type="scientific">Mycena chlorophos</name>
    <name type="common">Agaric fungus</name>
    <name type="synonym">Agaricus chlorophos</name>
    <dbReference type="NCBI Taxonomy" id="658473"/>
    <lineage>
        <taxon>Eukaryota</taxon>
        <taxon>Fungi</taxon>
        <taxon>Dikarya</taxon>
        <taxon>Basidiomycota</taxon>
        <taxon>Agaricomycotina</taxon>
        <taxon>Agaricomycetes</taxon>
        <taxon>Agaricomycetidae</taxon>
        <taxon>Agaricales</taxon>
        <taxon>Marasmiineae</taxon>
        <taxon>Mycenaceae</taxon>
        <taxon>Mycena</taxon>
    </lineage>
</organism>
<keyword evidence="4" id="KW-1185">Reference proteome</keyword>
<evidence type="ECO:0000256" key="2">
    <source>
        <dbReference type="SAM" id="Phobius"/>
    </source>
</evidence>
<feature type="transmembrane region" description="Helical" evidence="2">
    <location>
        <begin position="59"/>
        <end position="84"/>
    </location>
</feature>
<dbReference type="EMBL" id="DF844953">
    <property type="protein sequence ID" value="GAT48796.1"/>
    <property type="molecule type" value="Genomic_DNA"/>
</dbReference>
<keyword evidence="2" id="KW-0812">Transmembrane</keyword>
<reference evidence="3" key="1">
    <citation type="submission" date="2014-09" db="EMBL/GenBank/DDBJ databases">
        <title>Genome sequence of the luminous mushroom Mycena chlorophos for searching fungal bioluminescence genes.</title>
        <authorList>
            <person name="Tanaka Y."/>
            <person name="Kasuga D."/>
            <person name="Oba Y."/>
            <person name="Hase S."/>
            <person name="Sato K."/>
            <person name="Oba Y."/>
            <person name="Sakakibara Y."/>
        </authorList>
    </citation>
    <scope>NUCLEOTIDE SEQUENCE</scope>
</reference>
<proteinExistence type="predicted"/>
<accession>A0ABQ0LCM8</accession>
<feature type="region of interest" description="Disordered" evidence="1">
    <location>
        <begin position="129"/>
        <end position="206"/>
    </location>
</feature>
<sequence>MPAIRIPLSDETMPMEWLRAGFLEPQVRSESISEPWSLLSLVSPRIHRVVLTRRTISNAFPVAIGAALGAVGLALLSCIAWIYYRRRRGTAPQQAQTVSPYLVSRPFLLDTKLGRSRLQPAVPAPVEIASPHRRRRRRNPVTPPAPIIVPPIPPAASRNRERHERAVQREQVRAQRRERARQKAERKEQERDVAERTVPVGRRRSSTSKSVLGRLWHLPPISEGYGVGLMTRESLDFRRLPSYYSADPPSFETIHE</sequence>
<keyword evidence="2" id="KW-1133">Transmembrane helix</keyword>
<keyword evidence="2" id="KW-0472">Membrane</keyword>
<protein>
    <submittedName>
        <fullName evidence="3">Uncharacterized protein</fullName>
    </submittedName>
</protein>
<feature type="compositionally biased region" description="Pro residues" evidence="1">
    <location>
        <begin position="141"/>
        <end position="154"/>
    </location>
</feature>
<evidence type="ECO:0000313" key="4">
    <source>
        <dbReference type="Proteomes" id="UP000815677"/>
    </source>
</evidence>
<evidence type="ECO:0000313" key="3">
    <source>
        <dbReference type="EMBL" id="GAT48796.1"/>
    </source>
</evidence>
<evidence type="ECO:0000256" key="1">
    <source>
        <dbReference type="SAM" id="MobiDB-lite"/>
    </source>
</evidence>
<gene>
    <name evidence="3" type="ORF">MCHLO_06172</name>
</gene>
<feature type="compositionally biased region" description="Basic and acidic residues" evidence="1">
    <location>
        <begin position="158"/>
        <end position="195"/>
    </location>
</feature>
<dbReference type="Proteomes" id="UP000815677">
    <property type="component" value="Unassembled WGS sequence"/>
</dbReference>